<feature type="transmembrane region" description="Helical" evidence="7">
    <location>
        <begin position="266"/>
        <end position="285"/>
    </location>
</feature>
<dbReference type="GO" id="GO:0005886">
    <property type="term" value="C:plasma membrane"/>
    <property type="evidence" value="ECO:0007669"/>
    <property type="project" value="TreeGrafter"/>
</dbReference>
<feature type="transmembrane region" description="Helical" evidence="7">
    <location>
        <begin position="419"/>
        <end position="440"/>
    </location>
</feature>
<evidence type="ECO:0000256" key="3">
    <source>
        <dbReference type="ARBA" id="ARBA00022692"/>
    </source>
</evidence>
<dbReference type="Pfam" id="PF03600">
    <property type="entry name" value="CitMHS"/>
    <property type="match status" value="1"/>
</dbReference>
<evidence type="ECO:0000256" key="1">
    <source>
        <dbReference type="ARBA" id="ARBA00004141"/>
    </source>
</evidence>
<keyword evidence="5 7" id="KW-1133">Transmembrane helix</keyword>
<feature type="transmembrane region" description="Helical" evidence="7">
    <location>
        <begin position="52"/>
        <end position="71"/>
    </location>
</feature>
<reference evidence="10" key="2">
    <citation type="submission" date="2023-08" db="EMBL/GenBank/DDBJ databases">
        <title>Identification and characterization of horizontal gene transfer across gut microbiota members of farm animals based on homology search.</title>
        <authorList>
            <person name="Schwarzerova J."/>
            <person name="Nykrynova M."/>
            <person name="Jureckova K."/>
            <person name="Cejkova D."/>
            <person name="Rychlik I."/>
        </authorList>
    </citation>
    <scope>NUCLEOTIDE SEQUENCE</scope>
    <source>
        <strain evidence="10">15_COKtk</strain>
        <strain evidence="9">176_SSukc20</strain>
    </source>
</reference>
<feature type="transmembrane region" description="Helical" evidence="7">
    <location>
        <begin position="297"/>
        <end position="316"/>
    </location>
</feature>
<dbReference type="InterPro" id="IPR004680">
    <property type="entry name" value="Cit_transptr-like_dom"/>
</dbReference>
<dbReference type="InterPro" id="IPR051679">
    <property type="entry name" value="DASS-Related_Transporters"/>
</dbReference>
<evidence type="ECO:0000313" key="11">
    <source>
        <dbReference type="Proteomes" id="UP001168435"/>
    </source>
</evidence>
<dbReference type="GO" id="GO:0055085">
    <property type="term" value="P:transmembrane transport"/>
    <property type="evidence" value="ECO:0007669"/>
    <property type="project" value="InterPro"/>
</dbReference>
<feature type="transmembrane region" description="Helical" evidence="7">
    <location>
        <begin position="27"/>
        <end position="45"/>
    </location>
</feature>
<feature type="transmembrane region" description="Helical" evidence="7">
    <location>
        <begin position="336"/>
        <end position="353"/>
    </location>
</feature>
<gene>
    <name evidence="9" type="ORF">QVN30_03740</name>
    <name evidence="10" type="ORF">QVN40_11150</name>
</gene>
<evidence type="ECO:0000256" key="4">
    <source>
        <dbReference type="ARBA" id="ARBA00022737"/>
    </source>
</evidence>
<dbReference type="AlphaFoldDB" id="A0AAW7K0M2"/>
<keyword evidence="4" id="KW-0677">Repeat</keyword>
<dbReference type="PANTHER" id="PTHR43652:SF2">
    <property type="entry name" value="BASIC AMINO ACID ANTIPORTER YFCC-RELATED"/>
    <property type="match status" value="1"/>
</dbReference>
<proteinExistence type="predicted"/>
<evidence type="ECO:0000256" key="2">
    <source>
        <dbReference type="ARBA" id="ARBA00022448"/>
    </source>
</evidence>
<name>A0AAW7K0M2_9ACTN</name>
<sequence>MDMQVMICFAITILLMVLFIWDPYKSIATTTVLGVVLFFITGCVDEEVVVSSFGNTTGILTCTMFVVTAGFNKTQFVKTLAQTVQRLSKGSLTLVLLGYSIIGLLLVQFIPSILVVFCVMAPMLAATVETMGYSPSRVMFPYAALLISCVVCMPIGSGATEYAIYNTQLEALGSEYRAGIFDPFMGRWPVLVAMFIYCIFIAPRFTPKEPVAAIMGVEEQDTKGRAKAELEKPKLNSFQEASALIIFFGVTLALIIVSTVELPIQLDNWVVTMAGALLMIFTGVLKPKEASRALPIWVWLMFVGGLVMAGALTNTGAGEIIGNTVAALVNTFQNTFMYYILLCVGPYICTNFLNNRTTTFIFYPIAIQVCEALGANPIGSIICVMAATQSAFILPTATSTVVYAMGAGGYDLKTMLKMGWFPTLLIWVVLAAWLSIIYPVF</sequence>
<dbReference type="Proteomes" id="UP001168505">
    <property type="component" value="Unassembled WGS sequence"/>
</dbReference>
<accession>A0AAW7K0M2</accession>
<dbReference type="PANTHER" id="PTHR43652">
    <property type="entry name" value="BASIC AMINO ACID ANTIPORTER YFCC-RELATED"/>
    <property type="match status" value="1"/>
</dbReference>
<evidence type="ECO:0000256" key="7">
    <source>
        <dbReference type="SAM" id="Phobius"/>
    </source>
</evidence>
<keyword evidence="2" id="KW-0813">Transport</keyword>
<dbReference type="EMBL" id="JAUEIQ010000002">
    <property type="protein sequence ID" value="MDN0063415.1"/>
    <property type="molecule type" value="Genomic_DNA"/>
</dbReference>
<comment type="subcellular location">
    <subcellularLocation>
        <location evidence="1">Membrane</location>
        <topology evidence="1">Multi-pass membrane protein</topology>
    </subcellularLocation>
</comment>
<keyword evidence="3 7" id="KW-0812">Transmembrane</keyword>
<evidence type="ECO:0000313" key="10">
    <source>
        <dbReference type="EMBL" id="MDN0070250.1"/>
    </source>
</evidence>
<organism evidence="10 12">
    <name type="scientific">Collinsella ihumii</name>
    <dbReference type="NCBI Taxonomy" id="1720204"/>
    <lineage>
        <taxon>Bacteria</taxon>
        <taxon>Bacillati</taxon>
        <taxon>Actinomycetota</taxon>
        <taxon>Coriobacteriia</taxon>
        <taxon>Coriobacteriales</taxon>
        <taxon>Coriobacteriaceae</taxon>
        <taxon>Collinsella</taxon>
    </lineage>
</organism>
<protein>
    <submittedName>
        <fullName evidence="10">SLC13 family permease</fullName>
    </submittedName>
</protein>
<evidence type="ECO:0000256" key="5">
    <source>
        <dbReference type="ARBA" id="ARBA00022989"/>
    </source>
</evidence>
<keyword evidence="11" id="KW-1185">Reference proteome</keyword>
<comment type="caution">
    <text evidence="10">The sequence shown here is derived from an EMBL/GenBank/DDBJ whole genome shotgun (WGS) entry which is preliminary data.</text>
</comment>
<dbReference type="EMBL" id="JAUEIR010000011">
    <property type="protein sequence ID" value="MDN0070250.1"/>
    <property type="molecule type" value="Genomic_DNA"/>
</dbReference>
<evidence type="ECO:0000259" key="8">
    <source>
        <dbReference type="Pfam" id="PF03600"/>
    </source>
</evidence>
<feature type="transmembrane region" description="Helical" evidence="7">
    <location>
        <begin position="185"/>
        <end position="205"/>
    </location>
</feature>
<keyword evidence="6 7" id="KW-0472">Membrane</keyword>
<evidence type="ECO:0000256" key="6">
    <source>
        <dbReference type="ARBA" id="ARBA00023136"/>
    </source>
</evidence>
<dbReference type="Proteomes" id="UP001168435">
    <property type="component" value="Unassembled WGS sequence"/>
</dbReference>
<feature type="transmembrane region" description="Helical" evidence="7">
    <location>
        <begin position="241"/>
        <end position="260"/>
    </location>
</feature>
<dbReference type="RefSeq" id="WP_204539663.1">
    <property type="nucleotide sequence ID" value="NZ_JAUEIQ010000002.1"/>
</dbReference>
<reference evidence="10" key="1">
    <citation type="submission" date="2023-06" db="EMBL/GenBank/DDBJ databases">
        <authorList>
            <person name="Zeman M."/>
            <person name="Kubasova T."/>
            <person name="Jahodarova E."/>
            <person name="Nykrynova M."/>
            <person name="Rychlik I."/>
        </authorList>
    </citation>
    <scope>NUCLEOTIDE SEQUENCE</scope>
    <source>
        <strain evidence="10">15_COKtk</strain>
        <strain evidence="9">176_SSukc20</strain>
    </source>
</reference>
<evidence type="ECO:0000313" key="12">
    <source>
        <dbReference type="Proteomes" id="UP001168505"/>
    </source>
</evidence>
<feature type="transmembrane region" description="Helical" evidence="7">
    <location>
        <begin position="91"/>
        <end position="121"/>
    </location>
</feature>
<feature type="transmembrane region" description="Helical" evidence="7">
    <location>
        <begin position="360"/>
        <end position="387"/>
    </location>
</feature>
<feature type="domain" description="Citrate transporter-like" evidence="8">
    <location>
        <begin position="16"/>
        <end position="327"/>
    </location>
</feature>
<feature type="transmembrane region" description="Helical" evidence="7">
    <location>
        <begin position="5"/>
        <end position="21"/>
    </location>
</feature>
<feature type="transmembrane region" description="Helical" evidence="7">
    <location>
        <begin position="142"/>
        <end position="165"/>
    </location>
</feature>
<evidence type="ECO:0000313" key="9">
    <source>
        <dbReference type="EMBL" id="MDN0063415.1"/>
    </source>
</evidence>